<sequence length="422" mass="45626">MNTQKLSRRNFILKVSALAGAVASGFHATLALAATARAGRLTGASLSGNPDNLVFSLKVDEPIDYKVFTLDSPERVVIDLINTSMAGKLKQGAHDRPPITKIRYATRDDGRLRVVLDVNAPVSVKASLKADGSSNILAVTMTPTGKSSTSDKSEKAEEPAPKAEKKTAKKQRTSSEPERPVTSEPSKGKFIVVIDPGHGGKDPGAVGSNGTREKDVVLEVARKLKTRINRETGMKAVLTRDSDKFIPLRTRMDIAHQHKADLFISVHADANPSSRVSGSSVYILSENGASSEAARLIAESENSYELKFGGGNLNNTSNRIASVLLDLSQNAMIDRSLSLAKSVLGEISKVNDPLRNRVESARFVVLRSPDIPSMLVETAFISNPTEEKRLRTANYQQQLASAMFQGVKRYQIAYTNNGRANT</sequence>
<dbReference type="PANTHER" id="PTHR30404:SF0">
    <property type="entry name" value="N-ACETYLMURAMOYL-L-ALANINE AMIDASE AMIC"/>
    <property type="match status" value="1"/>
</dbReference>
<dbReference type="RefSeq" id="WP_207250525.1">
    <property type="nucleotide sequence ID" value="NZ_JAFMPM010000006.1"/>
</dbReference>
<name>A0A8B0SHR2_9GAMM</name>
<dbReference type="EMBL" id="JAFMPM010000006">
    <property type="protein sequence ID" value="MBO0612851.1"/>
    <property type="molecule type" value="Genomic_DNA"/>
</dbReference>
<gene>
    <name evidence="14" type="ORF">J1836_004915</name>
    <name evidence="13" type="ORF">J1836_07915</name>
</gene>
<feature type="chain" id="PRO_5032761356" description="N-acetylmuramoyl-L-alanine amidase AmiC" evidence="11">
    <location>
        <begin position="34"/>
        <end position="422"/>
    </location>
</feature>
<feature type="region of interest" description="Disordered" evidence="10">
    <location>
        <begin position="139"/>
        <end position="210"/>
    </location>
</feature>
<keyword evidence="8" id="KW-0961">Cell wall biogenesis/degradation</keyword>
<dbReference type="GO" id="GO:0008745">
    <property type="term" value="F:N-acetylmuramoyl-L-alanine amidase activity"/>
    <property type="evidence" value="ECO:0007669"/>
    <property type="project" value="UniProtKB-EC"/>
</dbReference>
<dbReference type="PANTHER" id="PTHR30404">
    <property type="entry name" value="N-ACETYLMURAMOYL-L-ALANINE AMIDASE"/>
    <property type="match status" value="1"/>
</dbReference>
<dbReference type="AlphaFoldDB" id="A0A8B0SHR2"/>
<keyword evidence="5 11" id="KW-0732">Signal</keyword>
<reference evidence="14" key="2">
    <citation type="submission" date="2021-04" db="EMBL/GenBank/DDBJ databases">
        <title>Complete Genome and methylome analysis of Thiothrix fructosivorans ATCC 49748.</title>
        <authorList>
            <person name="Fomenkov A."/>
            <person name="Sun L."/>
            <person name="Vincze T."/>
            <person name="Grabovich M.Y."/>
            <person name="Roberts R.J."/>
        </authorList>
    </citation>
    <scope>NUCLEOTIDE SEQUENCE</scope>
    <source>
        <strain evidence="14">ATCC 49748</strain>
    </source>
</reference>
<comment type="subcellular location">
    <subcellularLocation>
        <location evidence="2">Periplasm</location>
    </subcellularLocation>
</comment>
<evidence type="ECO:0000256" key="11">
    <source>
        <dbReference type="SAM" id="SignalP"/>
    </source>
</evidence>
<dbReference type="SUPFAM" id="SSF53187">
    <property type="entry name" value="Zn-dependent exopeptidases"/>
    <property type="match status" value="1"/>
</dbReference>
<dbReference type="InterPro" id="IPR002508">
    <property type="entry name" value="MurNAc-LAA_cat"/>
</dbReference>
<dbReference type="GO" id="GO:0009253">
    <property type="term" value="P:peptidoglycan catabolic process"/>
    <property type="evidence" value="ECO:0007669"/>
    <property type="project" value="InterPro"/>
</dbReference>
<protein>
    <recommendedName>
        <fullName evidence="9">N-acetylmuramoyl-L-alanine amidase AmiC</fullName>
        <ecNumber evidence="4">3.5.1.28</ecNumber>
    </recommendedName>
</protein>
<dbReference type="InterPro" id="IPR021731">
    <property type="entry name" value="AMIN_dom"/>
</dbReference>
<comment type="catalytic activity">
    <reaction evidence="1">
        <text>Hydrolyzes the link between N-acetylmuramoyl residues and L-amino acid residues in certain cell-wall glycopeptides.</text>
        <dbReference type="EC" id="3.5.1.28"/>
    </reaction>
</comment>
<accession>A0A8B0SHR2</accession>
<evidence type="ECO:0000256" key="5">
    <source>
        <dbReference type="ARBA" id="ARBA00022729"/>
    </source>
</evidence>
<dbReference type="Gene3D" id="2.60.40.3500">
    <property type="match status" value="1"/>
</dbReference>
<evidence type="ECO:0000256" key="9">
    <source>
        <dbReference type="ARBA" id="ARBA00074581"/>
    </source>
</evidence>
<evidence type="ECO:0000256" key="2">
    <source>
        <dbReference type="ARBA" id="ARBA00004418"/>
    </source>
</evidence>
<feature type="compositionally biased region" description="Basic and acidic residues" evidence="10">
    <location>
        <begin position="149"/>
        <end position="166"/>
    </location>
</feature>
<evidence type="ECO:0000313" key="14">
    <source>
        <dbReference type="EMBL" id="QTX11693.1"/>
    </source>
</evidence>
<dbReference type="EMBL" id="CP072748">
    <property type="protein sequence ID" value="QTX11693.1"/>
    <property type="molecule type" value="Genomic_DNA"/>
</dbReference>
<evidence type="ECO:0000256" key="7">
    <source>
        <dbReference type="ARBA" id="ARBA00022801"/>
    </source>
</evidence>
<keyword evidence="7 14" id="KW-0378">Hydrolase</keyword>
<dbReference type="EC" id="3.5.1.28" evidence="4"/>
<dbReference type="CDD" id="cd02696">
    <property type="entry name" value="MurNAc-LAA"/>
    <property type="match status" value="1"/>
</dbReference>
<evidence type="ECO:0000256" key="6">
    <source>
        <dbReference type="ARBA" id="ARBA00022764"/>
    </source>
</evidence>
<evidence type="ECO:0000256" key="1">
    <source>
        <dbReference type="ARBA" id="ARBA00001561"/>
    </source>
</evidence>
<dbReference type="FunFam" id="3.40.630.40:FF:000001">
    <property type="entry name" value="N-acetylmuramoyl-L-alanine amidase"/>
    <property type="match status" value="1"/>
</dbReference>
<dbReference type="Pfam" id="PF11741">
    <property type="entry name" value="AMIN"/>
    <property type="match status" value="1"/>
</dbReference>
<keyword evidence="6" id="KW-0574">Periplasm</keyword>
<dbReference type="InterPro" id="IPR006311">
    <property type="entry name" value="TAT_signal"/>
</dbReference>
<feature type="domain" description="MurNAc-LAA" evidence="12">
    <location>
        <begin position="252"/>
        <end position="408"/>
    </location>
</feature>
<feature type="signal peptide" evidence="11">
    <location>
        <begin position="1"/>
        <end position="33"/>
    </location>
</feature>
<dbReference type="Pfam" id="PF01520">
    <property type="entry name" value="Amidase_3"/>
    <property type="match status" value="1"/>
</dbReference>
<keyword evidence="15" id="KW-1185">Reference proteome</keyword>
<evidence type="ECO:0000259" key="12">
    <source>
        <dbReference type="SMART" id="SM00646"/>
    </source>
</evidence>
<comment type="similarity">
    <text evidence="3">Belongs to the N-acetylmuramoyl-L-alanine amidase 3 family.</text>
</comment>
<evidence type="ECO:0000313" key="13">
    <source>
        <dbReference type="EMBL" id="MBO0612851.1"/>
    </source>
</evidence>
<feature type="compositionally biased region" description="Polar residues" evidence="10">
    <location>
        <begin position="139"/>
        <end position="148"/>
    </location>
</feature>
<dbReference type="PROSITE" id="PS51318">
    <property type="entry name" value="TAT"/>
    <property type="match status" value="1"/>
</dbReference>
<dbReference type="Gene3D" id="3.40.630.40">
    <property type="entry name" value="Zn-dependent exopeptidases"/>
    <property type="match status" value="1"/>
</dbReference>
<evidence type="ECO:0000256" key="10">
    <source>
        <dbReference type="SAM" id="MobiDB-lite"/>
    </source>
</evidence>
<dbReference type="GO" id="GO:0030288">
    <property type="term" value="C:outer membrane-bounded periplasmic space"/>
    <property type="evidence" value="ECO:0007669"/>
    <property type="project" value="TreeGrafter"/>
</dbReference>
<reference evidence="13 15" key="1">
    <citation type="submission" date="2021-03" db="EMBL/GenBank/DDBJ databases">
        <title>Draft genome and methylome analysis of Thiotrix fructosivoruns ATCC 49748.</title>
        <authorList>
            <person name="Fomenkov A."/>
            <person name="Grabovich M.Y."/>
            <person name="Roberts R.J."/>
        </authorList>
    </citation>
    <scope>NUCLEOTIDE SEQUENCE [LARGE SCALE GENOMIC DNA]</scope>
    <source>
        <strain evidence="13 15">ATCC 49748</strain>
    </source>
</reference>
<evidence type="ECO:0000313" key="15">
    <source>
        <dbReference type="Proteomes" id="UP000664466"/>
    </source>
</evidence>
<evidence type="ECO:0000256" key="4">
    <source>
        <dbReference type="ARBA" id="ARBA00011901"/>
    </source>
</evidence>
<evidence type="ECO:0000256" key="3">
    <source>
        <dbReference type="ARBA" id="ARBA00010860"/>
    </source>
</evidence>
<dbReference type="SMART" id="SM00646">
    <property type="entry name" value="Ami_3"/>
    <property type="match status" value="1"/>
</dbReference>
<dbReference type="GO" id="GO:0071555">
    <property type="term" value="P:cell wall organization"/>
    <property type="evidence" value="ECO:0007669"/>
    <property type="project" value="UniProtKB-KW"/>
</dbReference>
<organism evidence="14">
    <name type="scientific">Thiothrix fructosivorans</name>
    <dbReference type="NCBI Taxonomy" id="111770"/>
    <lineage>
        <taxon>Bacteria</taxon>
        <taxon>Pseudomonadati</taxon>
        <taxon>Pseudomonadota</taxon>
        <taxon>Gammaproteobacteria</taxon>
        <taxon>Thiotrichales</taxon>
        <taxon>Thiotrichaceae</taxon>
        <taxon>Thiothrix</taxon>
    </lineage>
</organism>
<dbReference type="Proteomes" id="UP000664466">
    <property type="component" value="Unassembled WGS sequence"/>
</dbReference>
<dbReference type="InterPro" id="IPR050695">
    <property type="entry name" value="N-acetylmuramoyl_amidase_3"/>
</dbReference>
<evidence type="ECO:0000256" key="8">
    <source>
        <dbReference type="ARBA" id="ARBA00023316"/>
    </source>
</evidence>
<proteinExistence type="inferred from homology"/>